<dbReference type="InterPro" id="IPR029787">
    <property type="entry name" value="Nucleotide_cyclase"/>
</dbReference>
<dbReference type="SUPFAM" id="SSF55073">
    <property type="entry name" value="Nucleotide cyclase"/>
    <property type="match status" value="1"/>
</dbReference>
<organism evidence="2 3">
    <name type="scientific">Neolewinella marina</name>
    <dbReference type="NCBI Taxonomy" id="438751"/>
    <lineage>
        <taxon>Bacteria</taxon>
        <taxon>Pseudomonadati</taxon>
        <taxon>Bacteroidota</taxon>
        <taxon>Saprospiria</taxon>
        <taxon>Saprospirales</taxon>
        <taxon>Lewinellaceae</taxon>
        <taxon>Neolewinella</taxon>
    </lineage>
</organism>
<dbReference type="Proteomes" id="UP000226437">
    <property type="component" value="Unassembled WGS sequence"/>
</dbReference>
<dbReference type="PROSITE" id="PS50125">
    <property type="entry name" value="GUANYLATE_CYCLASE_2"/>
    <property type="match status" value="1"/>
</dbReference>
<dbReference type="Pfam" id="PF00211">
    <property type="entry name" value="Guanylate_cyc"/>
    <property type="match status" value="1"/>
</dbReference>
<dbReference type="PANTHER" id="PTHR43081:SF1">
    <property type="entry name" value="ADENYLATE CYCLASE, TERMINAL-DIFFERENTIATION SPECIFIC"/>
    <property type="match status" value="1"/>
</dbReference>
<evidence type="ECO:0000313" key="2">
    <source>
        <dbReference type="EMBL" id="PHK98310.1"/>
    </source>
</evidence>
<protein>
    <recommendedName>
        <fullName evidence="1">Guanylate cyclase domain-containing protein</fullName>
    </recommendedName>
</protein>
<dbReference type="InterPro" id="IPR050697">
    <property type="entry name" value="Adenylyl/Guanylyl_Cyclase_3/4"/>
</dbReference>
<feature type="domain" description="Guanylate cyclase" evidence="1">
    <location>
        <begin position="76"/>
        <end position="208"/>
    </location>
</feature>
<dbReference type="Gene3D" id="3.30.70.1230">
    <property type="entry name" value="Nucleotide cyclase"/>
    <property type="match status" value="1"/>
</dbReference>
<dbReference type="AlphaFoldDB" id="A0A2G0CEG4"/>
<dbReference type="RefSeq" id="WP_099106696.1">
    <property type="nucleotide sequence ID" value="NZ_JAATJF010000004.1"/>
</dbReference>
<dbReference type="SMART" id="SM00044">
    <property type="entry name" value="CYCc"/>
    <property type="match status" value="1"/>
</dbReference>
<accession>A0A2G0CEG4</accession>
<dbReference type="OrthoDB" id="341967at2"/>
<dbReference type="CDD" id="cd07302">
    <property type="entry name" value="CHD"/>
    <property type="match status" value="1"/>
</dbReference>
<dbReference type="InterPro" id="IPR001054">
    <property type="entry name" value="A/G_cyclase"/>
</dbReference>
<dbReference type="GO" id="GO:0009190">
    <property type="term" value="P:cyclic nucleotide biosynthetic process"/>
    <property type="evidence" value="ECO:0007669"/>
    <property type="project" value="InterPro"/>
</dbReference>
<sequence>MNAVLPILLAVALVLLLAFLLVRARRRIGRLRAALNSASLELQQVQMAFHRFAPRRVVEEIIRQGISIHGERQEVSIMFVDIVGFTKLAERMEAEQLVEVLNGYFECMSLAISQHRGYVSKFIGDGLMALFGTPHSNRWHALDAVWAALAMRAALKDYNASLESRNLDPLEIGIGIHCGPVVAGVIGNQQLMEFTVIGDAVNTAARIEAQTRFHQVDILISQAIRQQLDEKFRVRELPPITVKGKREALTLFTVESYADRP</sequence>
<dbReference type="EMBL" id="PDLO01000004">
    <property type="protein sequence ID" value="PHK98310.1"/>
    <property type="molecule type" value="Genomic_DNA"/>
</dbReference>
<evidence type="ECO:0000313" key="3">
    <source>
        <dbReference type="Proteomes" id="UP000226437"/>
    </source>
</evidence>
<comment type="caution">
    <text evidence="2">The sequence shown here is derived from an EMBL/GenBank/DDBJ whole genome shotgun (WGS) entry which is preliminary data.</text>
</comment>
<dbReference type="PANTHER" id="PTHR43081">
    <property type="entry name" value="ADENYLATE CYCLASE, TERMINAL-DIFFERENTIATION SPECIFIC-RELATED"/>
    <property type="match status" value="1"/>
</dbReference>
<evidence type="ECO:0000259" key="1">
    <source>
        <dbReference type="PROSITE" id="PS50125"/>
    </source>
</evidence>
<keyword evidence="3" id="KW-1185">Reference proteome</keyword>
<dbReference type="GO" id="GO:0004016">
    <property type="term" value="F:adenylate cyclase activity"/>
    <property type="evidence" value="ECO:0007669"/>
    <property type="project" value="UniProtKB-ARBA"/>
</dbReference>
<gene>
    <name evidence="2" type="ORF">CGL56_11450</name>
</gene>
<name>A0A2G0CEG4_9BACT</name>
<proteinExistence type="predicted"/>
<reference evidence="2 3" key="1">
    <citation type="submission" date="2017-10" db="EMBL/GenBank/DDBJ databases">
        <title>The draft genome sequence of Lewinella marina KCTC 32374.</title>
        <authorList>
            <person name="Wang K."/>
        </authorList>
    </citation>
    <scope>NUCLEOTIDE SEQUENCE [LARGE SCALE GENOMIC DNA]</scope>
    <source>
        <strain evidence="2 3">MKG-38</strain>
    </source>
</reference>
<dbReference type="GO" id="GO:0035556">
    <property type="term" value="P:intracellular signal transduction"/>
    <property type="evidence" value="ECO:0007669"/>
    <property type="project" value="InterPro"/>
</dbReference>